<evidence type="ECO:0000256" key="12">
    <source>
        <dbReference type="SAM" id="Coils"/>
    </source>
</evidence>
<gene>
    <name evidence="15" type="ORF">OCBIM_22011808mg</name>
</gene>
<dbReference type="PANTHER" id="PTHR47143:SF3">
    <property type="entry name" value="PWWP DOMAIN-CONTAINING PROTEIN"/>
    <property type="match status" value="1"/>
</dbReference>
<dbReference type="Pfam" id="PF13637">
    <property type="entry name" value="Ank_4"/>
    <property type="match status" value="1"/>
</dbReference>
<evidence type="ECO:0000256" key="7">
    <source>
        <dbReference type="ARBA" id="ARBA00023043"/>
    </source>
</evidence>
<reference evidence="15" key="1">
    <citation type="submission" date="2015-07" db="EMBL/GenBank/DDBJ databases">
        <title>MeaNS - Measles Nucleotide Surveillance Program.</title>
        <authorList>
            <person name="Tran T."/>
            <person name="Druce J."/>
        </authorList>
    </citation>
    <scope>NUCLEOTIDE SEQUENCE</scope>
    <source>
        <strain evidence="15">UCB-OBI-ISO-001</strain>
        <tissue evidence="15">Gonad</tissue>
    </source>
</reference>
<evidence type="ECO:0000256" key="11">
    <source>
        <dbReference type="PROSITE-ProRule" id="PRU00023"/>
    </source>
</evidence>
<feature type="transmembrane region" description="Helical" evidence="13">
    <location>
        <begin position="791"/>
        <end position="809"/>
    </location>
</feature>
<dbReference type="PROSITE" id="PS50088">
    <property type="entry name" value="ANK_REPEAT"/>
    <property type="match status" value="10"/>
</dbReference>
<sequence>MEEDSCVKKCHTLTVEGTRGRGRPRKTWAEVVRQDLRTLGLTEAMTTDRDLWKWAVREKTRQANPLSAIKKSEMLAVGCARDGDINSTKLILEYLLTQKKLRRNINKHDDNDLSPLHYAVRYGNMDIVKLLVENGANINDPGDYGAQPLHFAAKYKRDASKRSDSTPLSEDVPDMDDVAEYGVIPYLVERGADINAQDTYGSTPLHFAAMRGNDVAVTLLVQFSDIEIDLVADKNIDGKTCLHAAVDGGFAEVAKICLMRGADVNGVESDRSMPLHRAAMSGNMECVKLLVDNSARIDAYDEEQSTPLHKAALYNHYNVVDYLIKCGARVNKRDSDSYTPLLLAALRGHSETIEILMNASADPLAVDKYEKTAIYLASEENKTLVLKKLLEYPGMKDQVHANDQYGNRPLHVAAKEGFTEIVMILLSHGADIMATNDDEETPIHLASKFGRTNVVRALVKADKSVVKSEDEDSNTPLHIAALHGHDKVGEILINFGADVGAVNNNMWTPLDCAAANGWTHMAMILLDSDSLVDPADKSKTTPLHLACRNGHLRMVRLLLQRNASVSQRDSDGNNCLDLAIDNNNNDVAMLIVSDDRWEEAMQNETLDFKKGYRQTPMRKLIRKMPEVAEKVLNQCLSTSGSPDKPDYSITFTYKYLDDTYTDWKVARNSDVASSSGLSYDDDFKVTPDALPYTTNMTMLKKNHPLNIMAENNQEILLSHPVVKQLLSYKWSSFGAPLYYVNLFIYLIFLTCFTGYILEAKPPVPNAVYYNETHSCFNVQVNDGFFISYGKYVVIVLGVLMLLREIFQLVQAGLGYLTYVNLLDWLTYLFAILFVLGFSQCQQQVLYIEEWQWNLGSIGIFLAWIDLVLYVQKVPRFGIYVVMFTDILYTFIQFAVVFSLFIVAFAFGFFALLRQRINKSQAVEFEQFSNIGKSLMKTFVMMIGELEFDDIFFSPDDSLQFTITTYLMFLVFLILGSIIIMNLLVGLAVDDIKEVQNKATLKRRAMQVDLVLDLEKIMPFSFHKRKIIKCQTLYPNAVQSNQIARLFRITASYSEDINQVLNPEQDELRRIQTNQTNLKHKVNRLNDNVEEMKVQMTRVESMLKAVIKNQKIEWEEEDYQED</sequence>
<keyword evidence="6 13" id="KW-1133">Transmembrane helix</keyword>
<feature type="domain" description="Ion transport" evidence="14">
    <location>
        <begin position="763"/>
        <end position="998"/>
    </location>
</feature>
<keyword evidence="2" id="KW-0813">Transport</keyword>
<feature type="repeat" description="ANK" evidence="11">
    <location>
        <begin position="303"/>
        <end position="335"/>
    </location>
</feature>
<evidence type="ECO:0000256" key="6">
    <source>
        <dbReference type="ARBA" id="ARBA00022989"/>
    </source>
</evidence>
<name>A0A0L8IEE6_OCTBM</name>
<evidence type="ECO:0000256" key="3">
    <source>
        <dbReference type="ARBA" id="ARBA00022606"/>
    </source>
</evidence>
<evidence type="ECO:0000259" key="14">
    <source>
        <dbReference type="Pfam" id="PF00520"/>
    </source>
</evidence>
<evidence type="ECO:0000256" key="1">
    <source>
        <dbReference type="ARBA" id="ARBA00004141"/>
    </source>
</evidence>
<dbReference type="Pfam" id="PF00023">
    <property type="entry name" value="Ank"/>
    <property type="match status" value="1"/>
</dbReference>
<feature type="repeat" description="ANK" evidence="11">
    <location>
        <begin position="111"/>
        <end position="143"/>
    </location>
</feature>
<feature type="repeat" description="ANK" evidence="11">
    <location>
        <begin position="336"/>
        <end position="368"/>
    </location>
</feature>
<keyword evidence="3" id="KW-0716">Sensory transduction</keyword>
<comment type="subcellular location">
    <subcellularLocation>
        <location evidence="1">Membrane</location>
        <topology evidence="1">Multi-pass membrane protein</topology>
    </subcellularLocation>
</comment>
<dbReference type="OrthoDB" id="1661883at2759"/>
<feature type="coiled-coil region" evidence="12">
    <location>
        <begin position="1067"/>
        <end position="1101"/>
    </location>
</feature>
<feature type="transmembrane region" description="Helical" evidence="13">
    <location>
        <begin position="890"/>
        <end position="912"/>
    </location>
</feature>
<dbReference type="Pfam" id="PF00520">
    <property type="entry name" value="Ion_trans"/>
    <property type="match status" value="1"/>
</dbReference>
<feature type="transmembrane region" description="Helical" evidence="13">
    <location>
        <begin position="850"/>
        <end position="870"/>
    </location>
</feature>
<dbReference type="PROSITE" id="PS50297">
    <property type="entry name" value="ANK_REP_REGION"/>
    <property type="match status" value="10"/>
</dbReference>
<feature type="repeat" description="ANK" evidence="11">
    <location>
        <begin position="405"/>
        <end position="437"/>
    </location>
</feature>
<dbReference type="GO" id="GO:1902495">
    <property type="term" value="C:transmembrane transporter complex"/>
    <property type="evidence" value="ECO:0007669"/>
    <property type="project" value="TreeGrafter"/>
</dbReference>
<evidence type="ECO:0000256" key="13">
    <source>
        <dbReference type="SAM" id="Phobius"/>
    </source>
</evidence>
<evidence type="ECO:0000256" key="4">
    <source>
        <dbReference type="ARBA" id="ARBA00022692"/>
    </source>
</evidence>
<feature type="repeat" description="ANK" evidence="11">
    <location>
        <begin position="472"/>
        <end position="504"/>
    </location>
</feature>
<keyword evidence="10" id="KW-0407">Ion channel</keyword>
<feature type="repeat" description="ANK" evidence="11">
    <location>
        <begin position="538"/>
        <end position="570"/>
    </location>
</feature>
<evidence type="ECO:0000256" key="10">
    <source>
        <dbReference type="ARBA" id="ARBA00023303"/>
    </source>
</evidence>
<accession>A0A0L8IEE6</accession>
<dbReference type="GO" id="GO:0005216">
    <property type="term" value="F:monoatomic ion channel activity"/>
    <property type="evidence" value="ECO:0007669"/>
    <property type="project" value="InterPro"/>
</dbReference>
<keyword evidence="4 13" id="KW-0812">Transmembrane</keyword>
<organism evidence="15">
    <name type="scientific">Octopus bimaculoides</name>
    <name type="common">California two-spotted octopus</name>
    <dbReference type="NCBI Taxonomy" id="37653"/>
    <lineage>
        <taxon>Eukaryota</taxon>
        <taxon>Metazoa</taxon>
        <taxon>Spiralia</taxon>
        <taxon>Lophotrochozoa</taxon>
        <taxon>Mollusca</taxon>
        <taxon>Cephalopoda</taxon>
        <taxon>Coleoidea</taxon>
        <taxon>Octopodiformes</taxon>
        <taxon>Octopoda</taxon>
        <taxon>Incirrata</taxon>
        <taxon>Octopodidae</taxon>
        <taxon>Octopus</taxon>
    </lineage>
</organism>
<dbReference type="Pfam" id="PF12796">
    <property type="entry name" value="Ank_2"/>
    <property type="match status" value="5"/>
</dbReference>
<feature type="repeat" description="ANK" evidence="11">
    <location>
        <begin position="200"/>
        <end position="222"/>
    </location>
</feature>
<evidence type="ECO:0000256" key="2">
    <source>
        <dbReference type="ARBA" id="ARBA00022448"/>
    </source>
</evidence>
<keyword evidence="5" id="KW-0677">Repeat</keyword>
<dbReference type="InterPro" id="IPR052076">
    <property type="entry name" value="TRP_cation_channel"/>
</dbReference>
<evidence type="ECO:0000313" key="15">
    <source>
        <dbReference type="EMBL" id="KOF99784.1"/>
    </source>
</evidence>
<keyword evidence="7 11" id="KW-0040">ANK repeat</keyword>
<dbReference type="AlphaFoldDB" id="A0A0L8IEE6"/>
<evidence type="ECO:0000256" key="9">
    <source>
        <dbReference type="ARBA" id="ARBA00023136"/>
    </source>
</evidence>
<evidence type="ECO:0000256" key="8">
    <source>
        <dbReference type="ARBA" id="ARBA00023065"/>
    </source>
</evidence>
<keyword evidence="9 13" id="KW-0472">Membrane</keyword>
<dbReference type="InterPro" id="IPR002110">
    <property type="entry name" value="Ankyrin_rpt"/>
</dbReference>
<proteinExistence type="predicted"/>
<feature type="transmembrane region" description="Helical" evidence="13">
    <location>
        <begin position="965"/>
        <end position="988"/>
    </location>
</feature>
<feature type="repeat" description="ANK" evidence="11">
    <location>
        <begin position="270"/>
        <end position="302"/>
    </location>
</feature>
<dbReference type="Gene3D" id="1.10.287.70">
    <property type="match status" value="1"/>
</dbReference>
<dbReference type="InterPro" id="IPR036770">
    <property type="entry name" value="Ankyrin_rpt-contain_sf"/>
</dbReference>
<feature type="transmembrane region" description="Helical" evidence="13">
    <location>
        <begin position="737"/>
        <end position="757"/>
    </location>
</feature>
<dbReference type="STRING" id="37653.A0A0L8IEE6"/>
<feature type="transmembrane region" description="Helical" evidence="13">
    <location>
        <begin position="815"/>
        <end position="838"/>
    </location>
</feature>
<evidence type="ECO:0000256" key="5">
    <source>
        <dbReference type="ARBA" id="ARBA00022737"/>
    </source>
</evidence>
<dbReference type="Gene3D" id="1.25.40.20">
    <property type="entry name" value="Ankyrin repeat-containing domain"/>
    <property type="match status" value="4"/>
</dbReference>
<keyword evidence="8" id="KW-0406">Ion transport</keyword>
<dbReference type="SMART" id="SM00248">
    <property type="entry name" value="ANK"/>
    <property type="match status" value="14"/>
</dbReference>
<protein>
    <recommendedName>
        <fullName evidence="14">Ion transport domain-containing protein</fullName>
    </recommendedName>
</protein>
<dbReference type="EMBL" id="KQ415893">
    <property type="protein sequence ID" value="KOF99784.1"/>
    <property type="molecule type" value="Genomic_DNA"/>
</dbReference>
<feature type="repeat" description="ANK" evidence="11">
    <location>
        <begin position="438"/>
        <end position="470"/>
    </location>
</feature>
<dbReference type="InterPro" id="IPR005821">
    <property type="entry name" value="Ion_trans_dom"/>
</dbReference>
<dbReference type="PANTHER" id="PTHR47143">
    <property type="entry name" value="TRANSIENT RECEPTOR POTENTIAL CATION CHANNEL PROTEIN PAINLESS"/>
    <property type="match status" value="1"/>
</dbReference>
<keyword evidence="12" id="KW-0175">Coiled coil</keyword>
<dbReference type="SUPFAM" id="SSF48403">
    <property type="entry name" value="Ankyrin repeat"/>
    <property type="match status" value="2"/>
</dbReference>
<feature type="repeat" description="ANK" evidence="11">
    <location>
        <begin position="237"/>
        <end position="269"/>
    </location>
</feature>
<dbReference type="PRINTS" id="PR01415">
    <property type="entry name" value="ANKYRIN"/>
</dbReference>